<feature type="coiled-coil region" evidence="1">
    <location>
        <begin position="277"/>
        <end position="356"/>
    </location>
</feature>
<comment type="caution">
    <text evidence="2">The sequence shown here is derived from an EMBL/GenBank/DDBJ whole genome shotgun (WGS) entry which is preliminary data.</text>
</comment>
<keyword evidence="1" id="KW-0175">Coiled coil</keyword>
<evidence type="ECO:0000313" key="3">
    <source>
        <dbReference type="Proteomes" id="UP000018208"/>
    </source>
</evidence>
<evidence type="ECO:0000256" key="1">
    <source>
        <dbReference type="SAM" id="Coils"/>
    </source>
</evidence>
<dbReference type="SUPFAM" id="SSF52047">
    <property type="entry name" value="RNI-like"/>
    <property type="match status" value="1"/>
</dbReference>
<reference evidence="2 3" key="1">
    <citation type="journal article" date="2014" name="PLoS Genet.">
        <title>The Genome of Spironucleus salmonicida Highlights a Fish Pathogen Adapted to Fluctuating Environments.</title>
        <authorList>
            <person name="Xu F."/>
            <person name="Jerlstrom-Hultqvist J."/>
            <person name="Einarsson E."/>
            <person name="Astvaldsson A."/>
            <person name="Svard S.G."/>
            <person name="Andersson J.O."/>
        </authorList>
    </citation>
    <scope>NUCLEOTIDE SEQUENCE [LARGE SCALE GENOMIC DNA]</scope>
    <source>
        <strain evidence="2 3">ATCC 50377</strain>
    </source>
</reference>
<accession>A0A9P8LW81</accession>
<organism evidence="2 3">
    <name type="scientific">Spironucleus salmonicida</name>
    <dbReference type="NCBI Taxonomy" id="348837"/>
    <lineage>
        <taxon>Eukaryota</taxon>
        <taxon>Metamonada</taxon>
        <taxon>Diplomonadida</taxon>
        <taxon>Hexamitidae</taxon>
        <taxon>Hexamitinae</taxon>
        <taxon>Spironucleus</taxon>
    </lineage>
</organism>
<dbReference type="KEGG" id="ssao:94297407"/>
<dbReference type="InterPro" id="IPR032675">
    <property type="entry name" value="LRR_dom_sf"/>
</dbReference>
<protein>
    <submittedName>
        <fullName evidence="2">Uncharacterized protein</fullName>
    </submittedName>
</protein>
<keyword evidence="3" id="KW-1185">Reference proteome</keyword>
<evidence type="ECO:0000313" key="2">
    <source>
        <dbReference type="EMBL" id="KAH0575744.1"/>
    </source>
</evidence>
<dbReference type="RefSeq" id="XP_067766517.1">
    <property type="nucleotide sequence ID" value="XM_067907249.1"/>
</dbReference>
<proteinExistence type="predicted"/>
<dbReference type="AlphaFoldDB" id="A0A9P8LW81"/>
<dbReference type="Proteomes" id="UP000018208">
    <property type="component" value="Unassembled WGS sequence"/>
</dbReference>
<dbReference type="EMBL" id="AUWU02000003">
    <property type="protein sequence ID" value="KAH0575744.1"/>
    <property type="molecule type" value="Genomic_DNA"/>
</dbReference>
<dbReference type="GeneID" id="94297407"/>
<dbReference type="Gene3D" id="3.80.10.10">
    <property type="entry name" value="Ribonuclease Inhibitor"/>
    <property type="match status" value="1"/>
</dbReference>
<gene>
    <name evidence="2" type="ORF">SS50377_23384</name>
</gene>
<name>A0A9P8LW81_9EUKA</name>
<sequence>MQYLDFYLKTCNFKGIQPYYKFISQLQQYNQHLEIDLFQIPIFQTLQKMKPDSIVITQILIVQELLDIFPDTLCQIKIHSCSLTISPKLLQGLFYKLQKIRQLTILSCQLSDNFFIELAKTKIQLHFISINSGQITLKGVKALVRYLENLDSTIHLHLERINLTDNVKQYLIQQTRQCQNIIYFSFNNTIVKNEQEIEPVVQQSEKLPLPVQSFPDNLIKQQVDNIEMFLQQYLKQYEIEFNIKYSMYHTQTLLFQKVQEQVKKLCSSYQQDQQQFIGQLESNINNLILQNEHVQQQKNNNLQQLKSEKQRLELQKQSQLQYIDQLTQNNYTSVDIQLIKQRINKIKQQIKNLQKQK</sequence>